<dbReference type="EMBL" id="JBDFQZ010000001">
    <property type="protein sequence ID" value="KAK9755963.1"/>
    <property type="molecule type" value="Genomic_DNA"/>
</dbReference>
<proteinExistence type="predicted"/>
<comment type="caution">
    <text evidence="1">The sequence shown here is derived from an EMBL/GenBank/DDBJ whole genome shotgun (WGS) entry which is preliminary data.</text>
</comment>
<organism evidence="1 2">
    <name type="scientific">Saponaria officinalis</name>
    <name type="common">Common soapwort</name>
    <name type="synonym">Lychnis saponaria</name>
    <dbReference type="NCBI Taxonomy" id="3572"/>
    <lineage>
        <taxon>Eukaryota</taxon>
        <taxon>Viridiplantae</taxon>
        <taxon>Streptophyta</taxon>
        <taxon>Embryophyta</taxon>
        <taxon>Tracheophyta</taxon>
        <taxon>Spermatophyta</taxon>
        <taxon>Magnoliopsida</taxon>
        <taxon>eudicotyledons</taxon>
        <taxon>Gunneridae</taxon>
        <taxon>Pentapetalae</taxon>
        <taxon>Caryophyllales</taxon>
        <taxon>Caryophyllaceae</taxon>
        <taxon>Caryophylleae</taxon>
        <taxon>Saponaria</taxon>
    </lineage>
</organism>
<sequence length="126" mass="14850">MRSWGVTTTRESYRTVLGKCKRDDITEDDVRWYTMQTLYGGNPNLCWSCSGNMWNRPDRAAKLLYNSNRYIREATEAFELTPTKDCQIKDSMWRVMSDRDFVELEIFSRLPMSAGRKVREVCKAWG</sequence>
<protein>
    <submittedName>
        <fullName evidence="1">Uncharacterized protein</fullName>
    </submittedName>
</protein>
<evidence type="ECO:0000313" key="2">
    <source>
        <dbReference type="Proteomes" id="UP001443914"/>
    </source>
</evidence>
<dbReference type="Proteomes" id="UP001443914">
    <property type="component" value="Unassembled WGS sequence"/>
</dbReference>
<accession>A0AAW1NC02</accession>
<reference evidence="1" key="1">
    <citation type="submission" date="2024-03" db="EMBL/GenBank/DDBJ databases">
        <title>WGS assembly of Saponaria officinalis var. Norfolk2.</title>
        <authorList>
            <person name="Jenkins J."/>
            <person name="Shu S."/>
            <person name="Grimwood J."/>
            <person name="Barry K."/>
            <person name="Goodstein D."/>
            <person name="Schmutz J."/>
            <person name="Leebens-Mack J."/>
            <person name="Osbourn A."/>
        </authorList>
    </citation>
    <scope>NUCLEOTIDE SEQUENCE [LARGE SCALE GENOMIC DNA]</scope>
    <source>
        <strain evidence="1">JIC</strain>
    </source>
</reference>
<dbReference type="AlphaFoldDB" id="A0AAW1NC02"/>
<gene>
    <name evidence="1" type="ORF">RND81_01G063000</name>
</gene>
<name>A0AAW1NC02_SAPOF</name>
<evidence type="ECO:0000313" key="1">
    <source>
        <dbReference type="EMBL" id="KAK9755963.1"/>
    </source>
</evidence>
<keyword evidence="2" id="KW-1185">Reference proteome</keyword>